<evidence type="ECO:0000256" key="3">
    <source>
        <dbReference type="ARBA" id="ARBA00022553"/>
    </source>
</evidence>
<gene>
    <name evidence="12" type="ORF">PG993_002450</name>
</gene>
<protein>
    <recommendedName>
        <fullName evidence="10">Protein-serine/threonine kinase</fullName>
        <ecNumber evidence="10">2.7.11.-</ecNumber>
    </recommendedName>
</protein>
<sequence>MKALYRPLGRLRTTTTAPTTALPYWGQTAKSLYSTSANVSPPQKWSHPPSTAAVTDDEIVDLSNKHQHSLSLADLVKHGRPPLSSEALYQSANFTLSLLPIRLARRIQALRNLPFIVVSNPNISKIYNNYLHSLSTLLPWKHRTIANLDAEIRFTSVLAELVATHTDTIPILARGFLECRRYISPSEVTRFLDEHLRARIGTRLIAEQHIALHYSSAPHFDPASSPTPCPEHPSYIGVIDTALSPAQVVDSCANWVAELCELKYGVRPRWIIDGEPDTQFAYVPMHLEYIITELLKNAFRATVETRRNREPVVITIAPEPPDVGPPRVTLRPPAEDMGAFRSEDIKPLDDNAPGVTIRIRDRGGGISPDVLPNVWSYSFTTFSDYDEVPGGSEGGGMMGSEALNLISGANGGGSSIAGLGYGLPLSRAYAEYFGGGINVQSLHGWGTDVYLRLKGVGKIQ</sequence>
<dbReference type="PANTHER" id="PTHR11947">
    <property type="entry name" value="PYRUVATE DEHYDROGENASE KINASE"/>
    <property type="match status" value="1"/>
</dbReference>
<dbReference type="Gene3D" id="1.20.140.20">
    <property type="entry name" value="Alpha-ketoacid/pyruvate dehydrogenase kinase, N-terminal domain"/>
    <property type="match status" value="1"/>
</dbReference>
<keyword evidence="3" id="KW-0597">Phosphoprotein</keyword>
<dbReference type="PROSITE" id="PS50109">
    <property type="entry name" value="HIS_KIN"/>
    <property type="match status" value="1"/>
</dbReference>
<dbReference type="SMART" id="SM00387">
    <property type="entry name" value="HATPase_c"/>
    <property type="match status" value="1"/>
</dbReference>
<dbReference type="InterPro" id="IPR036890">
    <property type="entry name" value="HATPase_C_sf"/>
</dbReference>
<evidence type="ECO:0000259" key="11">
    <source>
        <dbReference type="PROSITE" id="PS50109"/>
    </source>
</evidence>
<evidence type="ECO:0000256" key="6">
    <source>
        <dbReference type="ARBA" id="ARBA00022777"/>
    </source>
</evidence>
<comment type="similarity">
    <text evidence="2 10">Belongs to the PDK/BCKDK protein kinase family.</text>
</comment>
<evidence type="ECO:0000256" key="4">
    <source>
        <dbReference type="ARBA" id="ARBA00022679"/>
    </source>
</evidence>
<evidence type="ECO:0000256" key="5">
    <source>
        <dbReference type="ARBA" id="ARBA00022741"/>
    </source>
</evidence>
<evidence type="ECO:0000313" key="13">
    <source>
        <dbReference type="Proteomes" id="UP001444661"/>
    </source>
</evidence>
<keyword evidence="9 10" id="KW-0496">Mitochondrion</keyword>
<dbReference type="Gene3D" id="3.30.565.10">
    <property type="entry name" value="Histidine kinase-like ATPase, C-terminal domain"/>
    <property type="match status" value="1"/>
</dbReference>
<evidence type="ECO:0000256" key="7">
    <source>
        <dbReference type="ARBA" id="ARBA00022840"/>
    </source>
</evidence>
<dbReference type="InterPro" id="IPR018955">
    <property type="entry name" value="BCDHK/PDK_N"/>
</dbReference>
<comment type="caution">
    <text evidence="12">The sequence shown here is derived from an EMBL/GenBank/DDBJ whole genome shotgun (WGS) entry which is preliminary data.</text>
</comment>
<keyword evidence="5 10" id="KW-0547">Nucleotide-binding</keyword>
<dbReference type="EMBL" id="JAQQWK010000002">
    <property type="protein sequence ID" value="KAK8051065.1"/>
    <property type="molecule type" value="Genomic_DNA"/>
</dbReference>
<evidence type="ECO:0000313" key="12">
    <source>
        <dbReference type="EMBL" id="KAK8051065.1"/>
    </source>
</evidence>
<dbReference type="InterPro" id="IPR036784">
    <property type="entry name" value="AK/P_DHK_N_sf"/>
</dbReference>
<evidence type="ECO:0000256" key="2">
    <source>
        <dbReference type="ARBA" id="ARBA00006155"/>
    </source>
</evidence>
<dbReference type="Pfam" id="PF02518">
    <property type="entry name" value="HATPase_c"/>
    <property type="match status" value="1"/>
</dbReference>
<keyword evidence="13" id="KW-1185">Reference proteome</keyword>
<evidence type="ECO:0000256" key="9">
    <source>
        <dbReference type="ARBA" id="ARBA00023128"/>
    </source>
</evidence>
<dbReference type="PANTHER" id="PTHR11947:SF20">
    <property type="entry name" value="[3-METHYL-2-OXOBUTANOATE DEHYDROGENASE [LIPOAMIDE]] KINASE, MITOCHONDRIAL"/>
    <property type="match status" value="1"/>
</dbReference>
<keyword evidence="4 10" id="KW-0808">Transferase</keyword>
<proteinExistence type="inferred from homology"/>
<dbReference type="InterPro" id="IPR003594">
    <property type="entry name" value="HATPase_dom"/>
</dbReference>
<dbReference type="Proteomes" id="UP001444661">
    <property type="component" value="Unassembled WGS sequence"/>
</dbReference>
<keyword evidence="6 10" id="KW-0418">Kinase</keyword>
<comment type="subcellular location">
    <subcellularLocation>
        <location evidence="1 10">Mitochondrion matrix</location>
    </subcellularLocation>
</comment>
<evidence type="ECO:0000256" key="8">
    <source>
        <dbReference type="ARBA" id="ARBA00022946"/>
    </source>
</evidence>
<reference evidence="12 13" key="1">
    <citation type="submission" date="2023-01" db="EMBL/GenBank/DDBJ databases">
        <title>Analysis of 21 Apiospora genomes using comparative genomics revels a genus with tremendous synthesis potential of carbohydrate active enzymes and secondary metabolites.</title>
        <authorList>
            <person name="Sorensen T."/>
        </authorList>
    </citation>
    <scope>NUCLEOTIDE SEQUENCE [LARGE SCALE GENOMIC DNA]</scope>
    <source>
        <strain evidence="12 13">CBS 33761</strain>
    </source>
</reference>
<evidence type="ECO:0000256" key="10">
    <source>
        <dbReference type="RuleBase" id="RU366032"/>
    </source>
</evidence>
<name>A0ABR1TYX3_9PEZI</name>
<dbReference type="InterPro" id="IPR004358">
    <property type="entry name" value="Sig_transdc_His_kin-like_C"/>
</dbReference>
<keyword evidence="7 10" id="KW-0067">ATP-binding</keyword>
<dbReference type="Pfam" id="PF10436">
    <property type="entry name" value="BCDHK_Adom3"/>
    <property type="match status" value="1"/>
</dbReference>
<keyword evidence="8" id="KW-0809">Transit peptide</keyword>
<dbReference type="SUPFAM" id="SSF69012">
    <property type="entry name" value="alpha-ketoacid dehydrogenase kinase, N-terminal domain"/>
    <property type="match status" value="1"/>
</dbReference>
<dbReference type="InterPro" id="IPR005467">
    <property type="entry name" value="His_kinase_dom"/>
</dbReference>
<feature type="domain" description="Histidine kinase" evidence="11">
    <location>
        <begin position="284"/>
        <end position="457"/>
    </location>
</feature>
<dbReference type="EC" id="2.7.11.-" evidence="10"/>
<accession>A0ABR1TYX3</accession>
<dbReference type="InterPro" id="IPR039028">
    <property type="entry name" value="BCKD/PDK"/>
</dbReference>
<organism evidence="12 13">
    <name type="scientific">Apiospora rasikravindrae</name>
    <dbReference type="NCBI Taxonomy" id="990691"/>
    <lineage>
        <taxon>Eukaryota</taxon>
        <taxon>Fungi</taxon>
        <taxon>Dikarya</taxon>
        <taxon>Ascomycota</taxon>
        <taxon>Pezizomycotina</taxon>
        <taxon>Sordariomycetes</taxon>
        <taxon>Xylariomycetidae</taxon>
        <taxon>Amphisphaeriales</taxon>
        <taxon>Apiosporaceae</taxon>
        <taxon>Apiospora</taxon>
    </lineage>
</organism>
<dbReference type="PRINTS" id="PR00344">
    <property type="entry name" value="BCTRLSENSOR"/>
</dbReference>
<evidence type="ECO:0000256" key="1">
    <source>
        <dbReference type="ARBA" id="ARBA00004305"/>
    </source>
</evidence>
<dbReference type="SUPFAM" id="SSF55874">
    <property type="entry name" value="ATPase domain of HSP90 chaperone/DNA topoisomerase II/histidine kinase"/>
    <property type="match status" value="1"/>
</dbReference>